<sequence>MGLNSPNRMTPAVCGALCGRTKPQSSQVQHHAAPALGLQSSPGHQRQDIAVWPASCTQEHRAATATGTKEGAGGNLCSAKQQAGKRAYGLMRSGQKKVTNDHSAPAQGPRMWLRLLQLLWHSLLPFALLPLTMLWPQQQHPPHCSPSLALLRCLSLRLVSLPEATRHRRPQRLALKETNKGATSVKYTQLKKVIA</sequence>
<dbReference type="Proteomes" id="UP001066276">
    <property type="component" value="Chromosome 3_2"/>
</dbReference>
<evidence type="ECO:0000313" key="3">
    <source>
        <dbReference type="Proteomes" id="UP001066276"/>
    </source>
</evidence>
<dbReference type="AlphaFoldDB" id="A0AAV7TLZ1"/>
<organism evidence="2 3">
    <name type="scientific">Pleurodeles waltl</name>
    <name type="common">Iberian ribbed newt</name>
    <dbReference type="NCBI Taxonomy" id="8319"/>
    <lineage>
        <taxon>Eukaryota</taxon>
        <taxon>Metazoa</taxon>
        <taxon>Chordata</taxon>
        <taxon>Craniata</taxon>
        <taxon>Vertebrata</taxon>
        <taxon>Euteleostomi</taxon>
        <taxon>Amphibia</taxon>
        <taxon>Batrachia</taxon>
        <taxon>Caudata</taxon>
        <taxon>Salamandroidea</taxon>
        <taxon>Salamandridae</taxon>
        <taxon>Pleurodelinae</taxon>
        <taxon>Pleurodeles</taxon>
    </lineage>
</organism>
<gene>
    <name evidence="2" type="ORF">NDU88_002485</name>
</gene>
<proteinExistence type="predicted"/>
<reference evidence="2" key="1">
    <citation type="journal article" date="2022" name="bioRxiv">
        <title>Sequencing and chromosome-scale assembly of the giantPleurodeles waltlgenome.</title>
        <authorList>
            <person name="Brown T."/>
            <person name="Elewa A."/>
            <person name="Iarovenko S."/>
            <person name="Subramanian E."/>
            <person name="Araus A.J."/>
            <person name="Petzold A."/>
            <person name="Susuki M."/>
            <person name="Suzuki K.-i.T."/>
            <person name="Hayashi T."/>
            <person name="Toyoda A."/>
            <person name="Oliveira C."/>
            <person name="Osipova E."/>
            <person name="Leigh N.D."/>
            <person name="Simon A."/>
            <person name="Yun M.H."/>
        </authorList>
    </citation>
    <scope>NUCLEOTIDE SEQUENCE</scope>
    <source>
        <strain evidence="2">20211129_DDA</strain>
        <tissue evidence="2">Liver</tissue>
    </source>
</reference>
<dbReference type="EMBL" id="JANPWB010000006">
    <property type="protein sequence ID" value="KAJ1177224.1"/>
    <property type="molecule type" value="Genomic_DNA"/>
</dbReference>
<keyword evidence="3" id="KW-1185">Reference proteome</keyword>
<protein>
    <submittedName>
        <fullName evidence="2">Uncharacterized protein</fullName>
    </submittedName>
</protein>
<comment type="caution">
    <text evidence="2">The sequence shown here is derived from an EMBL/GenBank/DDBJ whole genome shotgun (WGS) entry which is preliminary data.</text>
</comment>
<accession>A0AAV7TLZ1</accession>
<evidence type="ECO:0000313" key="2">
    <source>
        <dbReference type="EMBL" id="KAJ1177224.1"/>
    </source>
</evidence>
<evidence type="ECO:0000256" key="1">
    <source>
        <dbReference type="SAM" id="MobiDB-lite"/>
    </source>
</evidence>
<name>A0AAV7TLZ1_PLEWA</name>
<feature type="region of interest" description="Disordered" evidence="1">
    <location>
        <begin position="25"/>
        <end position="44"/>
    </location>
</feature>